<dbReference type="EMBL" id="CAXIEN010000238">
    <property type="protein sequence ID" value="CAL1288787.1"/>
    <property type="molecule type" value="Genomic_DNA"/>
</dbReference>
<accession>A0AAV2AXX6</accession>
<evidence type="ECO:0000313" key="1">
    <source>
        <dbReference type="EMBL" id="CAL1288787.1"/>
    </source>
</evidence>
<organism evidence="1 2">
    <name type="scientific">Larinioides sclopetarius</name>
    <dbReference type="NCBI Taxonomy" id="280406"/>
    <lineage>
        <taxon>Eukaryota</taxon>
        <taxon>Metazoa</taxon>
        <taxon>Ecdysozoa</taxon>
        <taxon>Arthropoda</taxon>
        <taxon>Chelicerata</taxon>
        <taxon>Arachnida</taxon>
        <taxon>Araneae</taxon>
        <taxon>Araneomorphae</taxon>
        <taxon>Entelegynae</taxon>
        <taxon>Araneoidea</taxon>
        <taxon>Araneidae</taxon>
        <taxon>Larinioides</taxon>
    </lineage>
</organism>
<proteinExistence type="predicted"/>
<comment type="caution">
    <text evidence="1">The sequence shown here is derived from an EMBL/GenBank/DDBJ whole genome shotgun (WGS) entry which is preliminary data.</text>
</comment>
<protein>
    <submittedName>
        <fullName evidence="1">Uncharacterized protein</fullName>
    </submittedName>
</protein>
<evidence type="ECO:0000313" key="2">
    <source>
        <dbReference type="Proteomes" id="UP001497382"/>
    </source>
</evidence>
<dbReference type="AlphaFoldDB" id="A0AAV2AXX6"/>
<dbReference type="Proteomes" id="UP001497382">
    <property type="component" value="Unassembled WGS sequence"/>
</dbReference>
<name>A0AAV2AXX6_9ARAC</name>
<keyword evidence="2" id="KW-1185">Reference proteome</keyword>
<sequence length="18" mass="1922">MITTVSNIGMKPATDTEL</sequence>
<reference evidence="1 2" key="1">
    <citation type="submission" date="2024-04" db="EMBL/GenBank/DDBJ databases">
        <authorList>
            <person name="Rising A."/>
            <person name="Reimegard J."/>
            <person name="Sonavane S."/>
            <person name="Akerstrom W."/>
            <person name="Nylinder S."/>
            <person name="Hedman E."/>
            <person name="Kallberg Y."/>
        </authorList>
    </citation>
    <scope>NUCLEOTIDE SEQUENCE [LARGE SCALE GENOMIC DNA]</scope>
</reference>
<gene>
    <name evidence="1" type="ORF">LARSCL_LOCUS15545</name>
</gene>